<dbReference type="PATRIC" id="fig|1299334.3.peg.8986"/>
<gene>
    <name evidence="2" type="ORF">I553_2672</name>
</gene>
<sequence length="82" mass="9441">MRYRARVTEHSRRLDSDADAVQIMTVFVAKGLQFPIVYLPFAFNRNARSDDILLYHDDDTRCLYIGAKIAAPNVRRQEAEPA</sequence>
<keyword evidence="2" id="KW-0378">Hydrolase</keyword>
<keyword evidence="1" id="KW-0472">Membrane</keyword>
<accession>X7Z1Z7</accession>
<keyword evidence="2" id="KW-0067">ATP-binding</keyword>
<keyword evidence="1" id="KW-1133">Transmembrane helix</keyword>
<dbReference type="InterPro" id="IPR027417">
    <property type="entry name" value="P-loop_NTPase"/>
</dbReference>
<evidence type="ECO:0000256" key="1">
    <source>
        <dbReference type="SAM" id="Phobius"/>
    </source>
</evidence>
<comment type="caution">
    <text evidence="2">The sequence shown here is derived from an EMBL/GenBank/DDBJ whole genome shotgun (WGS) entry which is preliminary data.</text>
</comment>
<organism evidence="2">
    <name type="scientific">Mycobacterium xenopi 4042</name>
    <dbReference type="NCBI Taxonomy" id="1299334"/>
    <lineage>
        <taxon>Bacteria</taxon>
        <taxon>Bacillati</taxon>
        <taxon>Actinomycetota</taxon>
        <taxon>Actinomycetes</taxon>
        <taxon>Mycobacteriales</taxon>
        <taxon>Mycobacteriaceae</taxon>
        <taxon>Mycobacterium</taxon>
    </lineage>
</organism>
<feature type="transmembrane region" description="Helical" evidence="1">
    <location>
        <begin position="20"/>
        <end position="41"/>
    </location>
</feature>
<dbReference type="SUPFAM" id="SSF52540">
    <property type="entry name" value="P-loop containing nucleoside triphosphate hydrolases"/>
    <property type="match status" value="1"/>
</dbReference>
<proteinExistence type="predicted"/>
<protein>
    <submittedName>
        <fullName evidence="2">UvrD-like helicase C-terminal domain protein</fullName>
    </submittedName>
</protein>
<dbReference type="AlphaFoldDB" id="X7Z1Z7"/>
<dbReference type="Gene3D" id="3.40.50.300">
    <property type="entry name" value="P-loop containing nucleotide triphosphate hydrolases"/>
    <property type="match status" value="1"/>
</dbReference>
<keyword evidence="2" id="KW-0347">Helicase</keyword>
<evidence type="ECO:0000313" key="2">
    <source>
        <dbReference type="EMBL" id="EUA13344.1"/>
    </source>
</evidence>
<reference evidence="2" key="1">
    <citation type="submission" date="2014-01" db="EMBL/GenBank/DDBJ databases">
        <authorList>
            <person name="Brown-Elliot B."/>
            <person name="Wallace R."/>
            <person name="Lenaerts A."/>
            <person name="Ordway D."/>
            <person name="DeGroote M.A."/>
            <person name="Parker T."/>
            <person name="Sizemore C."/>
            <person name="Tallon L.J."/>
            <person name="Sadzewicz L.K."/>
            <person name="Sengamalay N."/>
            <person name="Fraser C.M."/>
            <person name="Hine E."/>
            <person name="Shefchek K.A."/>
            <person name="Das S.P."/>
            <person name="Tettelin H."/>
        </authorList>
    </citation>
    <scope>NUCLEOTIDE SEQUENCE [LARGE SCALE GENOMIC DNA]</scope>
    <source>
        <strain evidence="2">4042</strain>
    </source>
</reference>
<dbReference type="EMBL" id="JAOB01000082">
    <property type="protein sequence ID" value="EUA13344.1"/>
    <property type="molecule type" value="Genomic_DNA"/>
</dbReference>
<keyword evidence="1" id="KW-0812">Transmembrane</keyword>
<name>X7Z1Z7_MYCXE</name>
<dbReference type="GO" id="GO:0004386">
    <property type="term" value="F:helicase activity"/>
    <property type="evidence" value="ECO:0007669"/>
    <property type="project" value="UniProtKB-KW"/>
</dbReference>
<keyword evidence="2" id="KW-0547">Nucleotide-binding</keyword>